<evidence type="ECO:0000313" key="2">
    <source>
        <dbReference type="Proteomes" id="UP000478052"/>
    </source>
</evidence>
<evidence type="ECO:0000313" key="1">
    <source>
        <dbReference type="EMBL" id="KAF0726654.1"/>
    </source>
</evidence>
<dbReference type="EMBL" id="VUJU01008726">
    <property type="protein sequence ID" value="KAF0726654.1"/>
    <property type="molecule type" value="Genomic_DNA"/>
</dbReference>
<dbReference type="Proteomes" id="UP000478052">
    <property type="component" value="Unassembled WGS sequence"/>
</dbReference>
<name>A0A6G0WHL8_APHCR</name>
<dbReference type="AlphaFoldDB" id="A0A6G0WHL8"/>
<keyword evidence="2" id="KW-1185">Reference proteome</keyword>
<protein>
    <submittedName>
        <fullName evidence="1">Uncharacterized protein</fullName>
    </submittedName>
</protein>
<accession>A0A6G0WHL8</accession>
<dbReference type="OrthoDB" id="10585388at2759"/>
<organism evidence="1 2">
    <name type="scientific">Aphis craccivora</name>
    <name type="common">Cowpea aphid</name>
    <dbReference type="NCBI Taxonomy" id="307492"/>
    <lineage>
        <taxon>Eukaryota</taxon>
        <taxon>Metazoa</taxon>
        <taxon>Ecdysozoa</taxon>
        <taxon>Arthropoda</taxon>
        <taxon>Hexapoda</taxon>
        <taxon>Insecta</taxon>
        <taxon>Pterygota</taxon>
        <taxon>Neoptera</taxon>
        <taxon>Paraneoptera</taxon>
        <taxon>Hemiptera</taxon>
        <taxon>Sternorrhyncha</taxon>
        <taxon>Aphidomorpha</taxon>
        <taxon>Aphidoidea</taxon>
        <taxon>Aphididae</taxon>
        <taxon>Aphidini</taxon>
        <taxon>Aphis</taxon>
        <taxon>Aphis</taxon>
    </lineage>
</organism>
<gene>
    <name evidence="1" type="ORF">FWK35_00036031</name>
</gene>
<comment type="caution">
    <text evidence="1">The sequence shown here is derived from an EMBL/GenBank/DDBJ whole genome shotgun (WGS) entry which is preliminary data.</text>
</comment>
<reference evidence="1 2" key="1">
    <citation type="submission" date="2019-08" db="EMBL/GenBank/DDBJ databases">
        <title>Whole genome of Aphis craccivora.</title>
        <authorList>
            <person name="Voronova N.V."/>
            <person name="Shulinski R.S."/>
            <person name="Bandarenka Y.V."/>
            <person name="Zhorov D.G."/>
            <person name="Warner D."/>
        </authorList>
    </citation>
    <scope>NUCLEOTIDE SEQUENCE [LARGE SCALE GENOMIC DNA]</scope>
    <source>
        <strain evidence="1">180601</strain>
        <tissue evidence="1">Whole Body</tissue>
    </source>
</reference>
<sequence>MTEKREFLRKTSFQPNRFFYSCNSKTNHCQYLKFSPNVYVSVIYIELNFQKFLTFFELFINHRNFRFFVDKKNVG</sequence>
<proteinExistence type="predicted"/>